<dbReference type="InterPro" id="IPR019330">
    <property type="entry name" value="MESD"/>
</dbReference>
<evidence type="ECO:0000256" key="5">
    <source>
        <dbReference type="ARBA" id="ARBA00022824"/>
    </source>
</evidence>
<gene>
    <name evidence="9" type="primary">LOC100372638</name>
</gene>
<keyword evidence="5" id="KW-0256">Endoplasmic reticulum</keyword>
<feature type="compositionally biased region" description="Basic residues" evidence="7">
    <location>
        <begin position="196"/>
        <end position="206"/>
    </location>
</feature>
<evidence type="ECO:0000256" key="1">
    <source>
        <dbReference type="ARBA" id="ARBA00004240"/>
    </source>
</evidence>
<evidence type="ECO:0000256" key="6">
    <source>
        <dbReference type="ARBA" id="ARBA00023186"/>
    </source>
</evidence>
<evidence type="ECO:0000313" key="9">
    <source>
        <dbReference type="RefSeq" id="XP_006821888.1"/>
    </source>
</evidence>
<keyword evidence="3" id="KW-0879">Wnt signaling pathway</keyword>
<dbReference type="Gene3D" id="3.30.70.260">
    <property type="match status" value="1"/>
</dbReference>
<dbReference type="GeneID" id="100372638"/>
<dbReference type="Gene3D" id="6.10.250.640">
    <property type="match status" value="1"/>
</dbReference>
<feature type="region of interest" description="Disordered" evidence="7">
    <location>
        <begin position="1"/>
        <end position="67"/>
    </location>
</feature>
<evidence type="ECO:0000256" key="7">
    <source>
        <dbReference type="SAM" id="MobiDB-lite"/>
    </source>
</evidence>
<feature type="region of interest" description="Disordered" evidence="7">
    <location>
        <begin position="169"/>
        <end position="226"/>
    </location>
</feature>
<keyword evidence="4" id="KW-0732">Signal</keyword>
<feature type="compositionally biased region" description="Basic and acidic residues" evidence="7">
    <location>
        <begin position="19"/>
        <end position="50"/>
    </location>
</feature>
<proteinExistence type="inferred from homology"/>
<evidence type="ECO:0000313" key="8">
    <source>
        <dbReference type="Proteomes" id="UP000694865"/>
    </source>
</evidence>
<sequence>MLISVGSVDTDEEEDDEEVEKKPRPGERTNEWKKKDVRDYTDADVERLFDQWEEGEDETDPDDLPEHLRPQAQFDINELTGKEPEDIVKVTKKGRTLMMFVTVSGNPSRKEADEITLMWQSQLFNAHYEMTRYMIEDNRAILVLKDGSTAVDIKNFLIDQERCEEVTFENQSFPGKHLDAKDKKESKKDNKTEQKKKSKKKKKKKDDKKEENSKEEKMSKSKKEEL</sequence>
<dbReference type="Proteomes" id="UP000694865">
    <property type="component" value="Unplaced"/>
</dbReference>
<feature type="compositionally biased region" description="Acidic residues" evidence="7">
    <location>
        <begin position="51"/>
        <end position="63"/>
    </location>
</feature>
<dbReference type="RefSeq" id="XP_006821888.1">
    <property type="nucleotide sequence ID" value="XM_006821825.1"/>
</dbReference>
<feature type="compositionally biased region" description="Basic and acidic residues" evidence="7">
    <location>
        <begin position="176"/>
        <end position="195"/>
    </location>
</feature>
<feature type="compositionally biased region" description="Acidic residues" evidence="7">
    <location>
        <begin position="9"/>
        <end position="18"/>
    </location>
</feature>
<protein>
    <submittedName>
        <fullName evidence="9">LDLR chaperone MESD-like</fullName>
    </submittedName>
</protein>
<organism evidence="8 9">
    <name type="scientific">Saccoglossus kowalevskii</name>
    <name type="common">Acorn worm</name>
    <dbReference type="NCBI Taxonomy" id="10224"/>
    <lineage>
        <taxon>Eukaryota</taxon>
        <taxon>Metazoa</taxon>
        <taxon>Hemichordata</taxon>
        <taxon>Enteropneusta</taxon>
        <taxon>Harrimaniidae</taxon>
        <taxon>Saccoglossus</taxon>
    </lineage>
</organism>
<keyword evidence="6" id="KW-0143">Chaperone</keyword>
<accession>A0ABM0MPE7</accession>
<evidence type="ECO:0000256" key="4">
    <source>
        <dbReference type="ARBA" id="ARBA00022729"/>
    </source>
</evidence>
<reference evidence="9" key="1">
    <citation type="submission" date="2025-08" db="UniProtKB">
        <authorList>
            <consortium name="RefSeq"/>
        </authorList>
    </citation>
    <scope>IDENTIFICATION</scope>
    <source>
        <tissue evidence="9">Testes</tissue>
    </source>
</reference>
<comment type="subcellular location">
    <subcellularLocation>
        <location evidence="1">Endoplasmic reticulum</location>
    </subcellularLocation>
</comment>
<name>A0ABM0MPE7_SACKO</name>
<dbReference type="Pfam" id="PF10185">
    <property type="entry name" value="Mesd"/>
    <property type="match status" value="1"/>
</dbReference>
<evidence type="ECO:0000256" key="2">
    <source>
        <dbReference type="ARBA" id="ARBA00011068"/>
    </source>
</evidence>
<feature type="compositionally biased region" description="Basic and acidic residues" evidence="7">
    <location>
        <begin position="207"/>
        <end position="226"/>
    </location>
</feature>
<keyword evidence="8" id="KW-1185">Reference proteome</keyword>
<dbReference type="PANTHER" id="PTHR17600:SF2">
    <property type="entry name" value="LRP CHAPERONE MESD"/>
    <property type="match status" value="1"/>
</dbReference>
<dbReference type="PANTHER" id="PTHR17600">
    <property type="entry name" value="MESODERM DEVELOPMENT CANDIDATE 2"/>
    <property type="match status" value="1"/>
</dbReference>
<comment type="similarity">
    <text evidence="2">Belongs to the MESD family.</text>
</comment>
<evidence type="ECO:0000256" key="3">
    <source>
        <dbReference type="ARBA" id="ARBA00022687"/>
    </source>
</evidence>